<sequence length="393" mass="41716">MRDVEVRRLLALAAEDVRPSHPAATAWDRARRVRRNRRAAGAAALAVVLLTGGIATALRPDGPVPAPPPPATTPGVVNTPGAPVQEPPVDLPYGGDPLARLAAPATTTLSKSPVRRALSLYQPIDSETYSGLDIRVLGDDGAVRTLDVVTPAPTRDRYGNQAPALKPGQLSPDGRTAVFPQTGELIVVDLTRPAVRRFPLDGYLELAVWAGDRVLVGGDDRTWSVDPVSGRATRTVGSLWDAVVPDPTRPGTTYTETVGLREALTVRTRALADGSPQADQLIGTTVLPRPYRVNEFYGRGWQRGDRIARAAWTTNPEIDGAEGVVVLDARTGEVRYLLDLGRDGLSKNCCEVLGFDGEDVVLRLGAGVARWRPATGEVSGVLPEVVGNVALAG</sequence>
<evidence type="ECO:0000256" key="1">
    <source>
        <dbReference type="SAM" id="MobiDB-lite"/>
    </source>
</evidence>
<dbReference type="RefSeq" id="WP_120729157.1">
    <property type="nucleotide sequence ID" value="NZ_RBAK01000005.1"/>
</dbReference>
<organism evidence="3 4">
    <name type="scientific">Micromonospora endolithica</name>
    <dbReference type="NCBI Taxonomy" id="230091"/>
    <lineage>
        <taxon>Bacteria</taxon>
        <taxon>Bacillati</taxon>
        <taxon>Actinomycetota</taxon>
        <taxon>Actinomycetes</taxon>
        <taxon>Micromonosporales</taxon>
        <taxon>Micromonosporaceae</taxon>
        <taxon>Micromonospora</taxon>
    </lineage>
</organism>
<protein>
    <recommendedName>
        <fullName evidence="5">WD40 repeat domain-containing protein</fullName>
    </recommendedName>
</protein>
<evidence type="ECO:0000313" key="3">
    <source>
        <dbReference type="EMBL" id="RKN46377.1"/>
    </source>
</evidence>
<name>A0A3A9ZGC4_9ACTN</name>
<comment type="caution">
    <text evidence="3">The sequence shown here is derived from an EMBL/GenBank/DDBJ whole genome shotgun (WGS) entry which is preliminary data.</text>
</comment>
<dbReference type="EMBL" id="RBAK01000005">
    <property type="protein sequence ID" value="RKN46377.1"/>
    <property type="molecule type" value="Genomic_DNA"/>
</dbReference>
<evidence type="ECO:0000256" key="2">
    <source>
        <dbReference type="SAM" id="Phobius"/>
    </source>
</evidence>
<accession>A0A3A9ZGC4</accession>
<reference evidence="3 4" key="1">
    <citation type="journal article" date="2004" name="Syst. Appl. Microbiol.">
        <title>Cryptoendolithic actinomycetes from antarctic sandstone rock samples: Micromonospora endolithica sp. nov. and two isolates related to Micromonospora coerulea Jensen 1932.</title>
        <authorList>
            <person name="Hirsch P."/>
            <person name="Mevs U."/>
            <person name="Kroppenstedt R.M."/>
            <person name="Schumann P."/>
            <person name="Stackebrandt E."/>
        </authorList>
    </citation>
    <scope>NUCLEOTIDE SEQUENCE [LARGE SCALE GENOMIC DNA]</scope>
    <source>
        <strain evidence="3 4">JCM 12677</strain>
    </source>
</reference>
<dbReference type="InterPro" id="IPR011044">
    <property type="entry name" value="Quino_amine_DH_bsu"/>
</dbReference>
<evidence type="ECO:0008006" key="5">
    <source>
        <dbReference type="Google" id="ProtNLM"/>
    </source>
</evidence>
<gene>
    <name evidence="3" type="ORF">D7223_15835</name>
</gene>
<dbReference type="Proteomes" id="UP000281726">
    <property type="component" value="Unassembled WGS sequence"/>
</dbReference>
<dbReference type="SUPFAM" id="SSF50969">
    <property type="entry name" value="YVTN repeat-like/Quinoprotein amine dehydrogenase"/>
    <property type="match status" value="1"/>
</dbReference>
<evidence type="ECO:0000313" key="4">
    <source>
        <dbReference type="Proteomes" id="UP000281726"/>
    </source>
</evidence>
<keyword evidence="2" id="KW-0472">Membrane</keyword>
<dbReference type="OrthoDB" id="4855658at2"/>
<feature type="region of interest" description="Disordered" evidence="1">
    <location>
        <begin position="154"/>
        <end position="173"/>
    </location>
</feature>
<keyword evidence="4" id="KW-1185">Reference proteome</keyword>
<proteinExistence type="predicted"/>
<keyword evidence="2" id="KW-1133">Transmembrane helix</keyword>
<feature type="transmembrane region" description="Helical" evidence="2">
    <location>
        <begin position="39"/>
        <end position="58"/>
    </location>
</feature>
<dbReference type="AlphaFoldDB" id="A0A3A9ZGC4"/>
<keyword evidence="2" id="KW-0812">Transmembrane</keyword>